<dbReference type="InterPro" id="IPR007492">
    <property type="entry name" value="LytTR_DNA-bd_dom"/>
</dbReference>
<feature type="modified residue" description="4-aspartylphosphate" evidence="1">
    <location>
        <position position="57"/>
    </location>
</feature>
<dbReference type="InterPro" id="IPR011006">
    <property type="entry name" value="CheY-like_superfamily"/>
</dbReference>
<dbReference type="EMBL" id="JBBUTG010000027">
    <property type="protein sequence ID" value="MEK8034357.1"/>
    <property type="molecule type" value="Genomic_DNA"/>
</dbReference>
<protein>
    <submittedName>
        <fullName evidence="4">LytTR family DNA-binding domain-containing protein</fullName>
    </submittedName>
</protein>
<dbReference type="Gene3D" id="3.40.50.2300">
    <property type="match status" value="1"/>
</dbReference>
<proteinExistence type="predicted"/>
<dbReference type="PANTHER" id="PTHR37299:SF1">
    <property type="entry name" value="STAGE 0 SPORULATION PROTEIN A HOMOLOG"/>
    <property type="match status" value="1"/>
</dbReference>
<dbReference type="RefSeq" id="WP_341428781.1">
    <property type="nucleotide sequence ID" value="NZ_JBBUTG010000027.1"/>
</dbReference>
<evidence type="ECO:0000259" key="3">
    <source>
        <dbReference type="PROSITE" id="PS50930"/>
    </source>
</evidence>
<dbReference type="Gene3D" id="2.40.50.1020">
    <property type="entry name" value="LytTr DNA-binding domain"/>
    <property type="match status" value="1"/>
</dbReference>
<evidence type="ECO:0000313" key="5">
    <source>
        <dbReference type="Proteomes" id="UP001371218"/>
    </source>
</evidence>
<dbReference type="PROSITE" id="PS50930">
    <property type="entry name" value="HTH_LYTTR"/>
    <property type="match status" value="1"/>
</dbReference>
<keyword evidence="4" id="KW-0238">DNA-binding</keyword>
<comment type="caution">
    <text evidence="4">The sequence shown here is derived from an EMBL/GenBank/DDBJ whole genome shotgun (WGS) entry which is preliminary data.</text>
</comment>
<dbReference type="PROSITE" id="PS50110">
    <property type="entry name" value="RESPONSE_REGULATORY"/>
    <property type="match status" value="1"/>
</dbReference>
<accession>A0ABU9BWK5</accession>
<feature type="domain" description="HTH LytTR-type" evidence="3">
    <location>
        <begin position="150"/>
        <end position="252"/>
    </location>
</feature>
<dbReference type="Pfam" id="PF00072">
    <property type="entry name" value="Response_reg"/>
    <property type="match status" value="1"/>
</dbReference>
<organism evidence="4 5">
    <name type="scientific">Ideonella lacteola</name>
    <dbReference type="NCBI Taxonomy" id="2984193"/>
    <lineage>
        <taxon>Bacteria</taxon>
        <taxon>Pseudomonadati</taxon>
        <taxon>Pseudomonadota</taxon>
        <taxon>Betaproteobacteria</taxon>
        <taxon>Burkholderiales</taxon>
        <taxon>Sphaerotilaceae</taxon>
        <taxon>Ideonella</taxon>
    </lineage>
</organism>
<reference evidence="4 5" key="1">
    <citation type="submission" date="2024-04" db="EMBL/GenBank/DDBJ databases">
        <title>Novel species of the genus Ideonella isolated from streams.</title>
        <authorList>
            <person name="Lu H."/>
        </authorList>
    </citation>
    <scope>NUCLEOTIDE SEQUENCE [LARGE SCALE GENOMIC DNA]</scope>
    <source>
        <strain evidence="4 5">DXS29W</strain>
    </source>
</reference>
<dbReference type="InterPro" id="IPR046947">
    <property type="entry name" value="LytR-like"/>
</dbReference>
<dbReference type="PANTHER" id="PTHR37299">
    <property type="entry name" value="TRANSCRIPTIONAL REGULATOR-RELATED"/>
    <property type="match status" value="1"/>
</dbReference>
<feature type="domain" description="Response regulatory" evidence="2">
    <location>
        <begin position="5"/>
        <end position="117"/>
    </location>
</feature>
<keyword evidence="5" id="KW-1185">Reference proteome</keyword>
<dbReference type="Pfam" id="PF04397">
    <property type="entry name" value="LytTR"/>
    <property type="match status" value="1"/>
</dbReference>
<keyword evidence="1" id="KW-0597">Phosphoprotein</keyword>
<dbReference type="SMART" id="SM00850">
    <property type="entry name" value="LytTR"/>
    <property type="match status" value="1"/>
</dbReference>
<evidence type="ECO:0000259" key="2">
    <source>
        <dbReference type="PROSITE" id="PS50110"/>
    </source>
</evidence>
<name>A0ABU9BWK5_9BURK</name>
<dbReference type="SUPFAM" id="SSF52172">
    <property type="entry name" value="CheY-like"/>
    <property type="match status" value="1"/>
</dbReference>
<dbReference type="InterPro" id="IPR001789">
    <property type="entry name" value="Sig_transdc_resp-reg_receiver"/>
</dbReference>
<evidence type="ECO:0000256" key="1">
    <source>
        <dbReference type="PROSITE-ProRule" id="PRU00169"/>
    </source>
</evidence>
<sequence length="252" mass="28291">MKNPTAIVAEDEATLRAELIEQITRLWPELHIAGEASDGVQALRLLDELRPDVMFLDIQMPGATGLEVARQASGRSRVVFVTAYDEHAVAAFDHGAVDYLLKPLQPARLFTAIGRVKERLGDAPSDLGAVLDRLAALPSATPTRQYLRWINASIGQTLKLITVDEVQYFQADNKYTRVTLRDSEALIRKPLKELVEELDPQQFWQIHRSTLVNANAIAGASRDFRGRLQLKLKERHDTLLVAESYAHLFKQM</sequence>
<dbReference type="GO" id="GO:0003677">
    <property type="term" value="F:DNA binding"/>
    <property type="evidence" value="ECO:0007669"/>
    <property type="project" value="UniProtKB-KW"/>
</dbReference>
<dbReference type="Proteomes" id="UP001371218">
    <property type="component" value="Unassembled WGS sequence"/>
</dbReference>
<dbReference type="SMART" id="SM00448">
    <property type="entry name" value="REC"/>
    <property type="match status" value="1"/>
</dbReference>
<evidence type="ECO:0000313" key="4">
    <source>
        <dbReference type="EMBL" id="MEK8034357.1"/>
    </source>
</evidence>
<gene>
    <name evidence="4" type="ORF">AACH06_26315</name>
</gene>